<keyword evidence="3" id="KW-1185">Reference proteome</keyword>
<dbReference type="Pfam" id="PF01425">
    <property type="entry name" value="Amidase"/>
    <property type="match status" value="1"/>
</dbReference>
<proteinExistence type="predicted"/>
<dbReference type="GO" id="GO:0012505">
    <property type="term" value="C:endomembrane system"/>
    <property type="evidence" value="ECO:0007669"/>
    <property type="project" value="TreeGrafter"/>
</dbReference>
<dbReference type="Proteomes" id="UP000801492">
    <property type="component" value="Unassembled WGS sequence"/>
</dbReference>
<dbReference type="OrthoDB" id="6428749at2759"/>
<evidence type="ECO:0000313" key="2">
    <source>
        <dbReference type="EMBL" id="KAF2897334.1"/>
    </source>
</evidence>
<dbReference type="EMBL" id="VTPC01004280">
    <property type="protein sequence ID" value="KAF2897334.1"/>
    <property type="molecule type" value="Genomic_DNA"/>
</dbReference>
<evidence type="ECO:0000259" key="1">
    <source>
        <dbReference type="Pfam" id="PF01425"/>
    </source>
</evidence>
<organism evidence="2 3">
    <name type="scientific">Ignelater luminosus</name>
    <name type="common">Cucubano</name>
    <name type="synonym">Pyrophorus luminosus</name>
    <dbReference type="NCBI Taxonomy" id="2038154"/>
    <lineage>
        <taxon>Eukaryota</taxon>
        <taxon>Metazoa</taxon>
        <taxon>Ecdysozoa</taxon>
        <taxon>Arthropoda</taxon>
        <taxon>Hexapoda</taxon>
        <taxon>Insecta</taxon>
        <taxon>Pterygota</taxon>
        <taxon>Neoptera</taxon>
        <taxon>Endopterygota</taxon>
        <taxon>Coleoptera</taxon>
        <taxon>Polyphaga</taxon>
        <taxon>Elateriformia</taxon>
        <taxon>Elateroidea</taxon>
        <taxon>Elateridae</taxon>
        <taxon>Agrypninae</taxon>
        <taxon>Pyrophorini</taxon>
        <taxon>Ignelater</taxon>
    </lineage>
</organism>
<gene>
    <name evidence="2" type="ORF">ILUMI_08829</name>
</gene>
<dbReference type="PANTHER" id="PTHR43372">
    <property type="entry name" value="FATTY-ACID AMIDE HYDROLASE"/>
    <property type="match status" value="1"/>
</dbReference>
<dbReference type="InterPro" id="IPR052739">
    <property type="entry name" value="FAAH2"/>
</dbReference>
<dbReference type="PANTHER" id="PTHR43372:SF1">
    <property type="entry name" value="LD38433P"/>
    <property type="match status" value="1"/>
</dbReference>
<evidence type="ECO:0000313" key="3">
    <source>
        <dbReference type="Proteomes" id="UP000801492"/>
    </source>
</evidence>
<accession>A0A8K0D3M1</accession>
<sequence length="288" mass="32490">MCGLFGHKPTNGLISTKGLTYRTGDEVDTMVTAGTITKYSEDIIPFLKVLLGQNVEKLTLDKPINVKEIEVFYEFDYGDPKISPLGKEMRNAIQKTINYFMQNSALSPQKLNLPNIRYGGKLWRYWYSQESDIKKDLTDRQGEVSPYTEIAKFFLGQSEYNIGTISILINQMLPAEDGKWAQQLTDELRNDIVKKLGSNGVLIYPGAPWSARYHNTAVLRPWNFYCFAIWNALKLPVTQVPLGLDSEGLPIGIQVVAAPFQDHLCIAVARELEKVFGGYVPPFSLNKE</sequence>
<dbReference type="Gene3D" id="3.90.1300.10">
    <property type="entry name" value="Amidase signature (AS) domain"/>
    <property type="match status" value="1"/>
</dbReference>
<protein>
    <recommendedName>
        <fullName evidence="1">Amidase domain-containing protein</fullName>
    </recommendedName>
</protein>
<dbReference type="AlphaFoldDB" id="A0A8K0D3M1"/>
<feature type="domain" description="Amidase" evidence="1">
    <location>
        <begin position="1"/>
        <end position="265"/>
    </location>
</feature>
<comment type="caution">
    <text evidence="2">The sequence shown here is derived from an EMBL/GenBank/DDBJ whole genome shotgun (WGS) entry which is preliminary data.</text>
</comment>
<name>A0A8K0D3M1_IGNLU</name>
<dbReference type="SUPFAM" id="SSF75304">
    <property type="entry name" value="Amidase signature (AS) enzymes"/>
    <property type="match status" value="1"/>
</dbReference>
<dbReference type="InterPro" id="IPR023631">
    <property type="entry name" value="Amidase_dom"/>
</dbReference>
<dbReference type="InterPro" id="IPR036928">
    <property type="entry name" value="AS_sf"/>
</dbReference>
<reference evidence="2" key="1">
    <citation type="submission" date="2019-08" db="EMBL/GenBank/DDBJ databases">
        <title>The genome of the North American firefly Photinus pyralis.</title>
        <authorList>
            <consortium name="Photinus pyralis genome working group"/>
            <person name="Fallon T.R."/>
            <person name="Sander Lower S.E."/>
            <person name="Weng J.-K."/>
        </authorList>
    </citation>
    <scope>NUCLEOTIDE SEQUENCE</scope>
    <source>
        <strain evidence="2">TRF0915ILg1</strain>
        <tissue evidence="2">Whole body</tissue>
    </source>
</reference>